<organism evidence="2">
    <name type="scientific">Mytilinidion resinicola</name>
    <dbReference type="NCBI Taxonomy" id="574789"/>
    <lineage>
        <taxon>Eukaryota</taxon>
        <taxon>Fungi</taxon>
        <taxon>Dikarya</taxon>
        <taxon>Ascomycota</taxon>
        <taxon>Pezizomycotina</taxon>
        <taxon>Dothideomycetes</taxon>
        <taxon>Pleosporomycetidae</taxon>
        <taxon>Mytilinidiales</taxon>
        <taxon>Mytilinidiaceae</taxon>
        <taxon>Mytilinidion</taxon>
    </lineage>
</organism>
<reference evidence="4" key="2">
    <citation type="submission" date="2020-04" db="EMBL/GenBank/DDBJ databases">
        <authorList>
            <consortium name="NCBI Genome Project"/>
        </authorList>
    </citation>
    <scope>NUCLEOTIDE SEQUENCE</scope>
    <source>
        <strain evidence="4">CBS 304.34</strain>
    </source>
</reference>
<feature type="compositionally biased region" description="Polar residues" evidence="1">
    <location>
        <begin position="795"/>
        <end position="817"/>
    </location>
</feature>
<evidence type="ECO:0000313" key="4">
    <source>
        <dbReference type="RefSeq" id="XP_033577204.1"/>
    </source>
</evidence>
<feature type="compositionally biased region" description="Low complexity" evidence="1">
    <location>
        <begin position="91"/>
        <end position="100"/>
    </location>
</feature>
<feature type="compositionally biased region" description="Acidic residues" evidence="1">
    <location>
        <begin position="483"/>
        <end position="497"/>
    </location>
</feature>
<reference evidence="4" key="3">
    <citation type="submission" date="2025-04" db="UniProtKB">
        <authorList>
            <consortium name="RefSeq"/>
        </authorList>
    </citation>
    <scope>IDENTIFICATION</scope>
    <source>
        <strain evidence="4">CBS 304.34</strain>
    </source>
</reference>
<feature type="compositionally biased region" description="Polar residues" evidence="1">
    <location>
        <begin position="212"/>
        <end position="234"/>
    </location>
</feature>
<dbReference type="PANTHER" id="PTHR42068">
    <property type="entry name" value="YALI0B18964P"/>
    <property type="match status" value="1"/>
</dbReference>
<feature type="compositionally biased region" description="Polar residues" evidence="1">
    <location>
        <begin position="359"/>
        <end position="381"/>
    </location>
</feature>
<feature type="compositionally biased region" description="Basic and acidic residues" evidence="1">
    <location>
        <begin position="498"/>
        <end position="511"/>
    </location>
</feature>
<evidence type="ECO:0000256" key="1">
    <source>
        <dbReference type="SAM" id="MobiDB-lite"/>
    </source>
</evidence>
<evidence type="ECO:0000313" key="2">
    <source>
        <dbReference type="EMBL" id="KAF2810240.1"/>
    </source>
</evidence>
<feature type="compositionally biased region" description="Basic residues" evidence="1">
    <location>
        <begin position="938"/>
        <end position="947"/>
    </location>
</feature>
<gene>
    <name evidence="2 4" type="ORF">BDZ99DRAFT_570842</name>
</gene>
<feature type="compositionally biased region" description="Polar residues" evidence="1">
    <location>
        <begin position="825"/>
        <end position="847"/>
    </location>
</feature>
<dbReference type="Proteomes" id="UP000504636">
    <property type="component" value="Unplaced"/>
</dbReference>
<feature type="compositionally biased region" description="Low complexity" evidence="1">
    <location>
        <begin position="108"/>
        <end position="118"/>
    </location>
</feature>
<feature type="region of interest" description="Disordered" evidence="1">
    <location>
        <begin position="795"/>
        <end position="847"/>
    </location>
</feature>
<proteinExistence type="predicted"/>
<feature type="region of interest" description="Disordered" evidence="1">
    <location>
        <begin position="1"/>
        <end position="549"/>
    </location>
</feature>
<dbReference type="OrthoDB" id="5396252at2759"/>
<name>A0A6A6YN76_9PEZI</name>
<protein>
    <submittedName>
        <fullName evidence="2 4">Uncharacterized protein</fullName>
    </submittedName>
</protein>
<sequence length="962" mass="102619">MPVTSFLRRKSTGNELEASTDAGASSHGTFRTLDRAEVEAQAAARAAEQEKAQQKKGLFSRFSGGGNKPPGSANRRQHSFEDESPGGQRGSNGSSAANSALSRVYDTSSQSARHSSSSTLPSADDDNMFANTHPHTSPNHSALRSSHTWGGQGGPQVPPKSSNIERPTAQFRERSQTQSSYASTAIAPRVEASLPPSASSFSSEFDNMFESLESQPKSSNARSAAHESTLTTPGRSLLAGRQRFQQEPVNVERSLHVDPAPTSWDSRDSAERLILSPTDSEMSPPPVPPHAHLRTPSPSQQAAAASEPDTTETLYGGMSNRGGAKYNAVGSTNHFSKGKGKAPMPAASATAREPLREPLSTSAATRQPLSTSLTPRQAISTSASSSNTLQTPSSSRSASNNATPRAQGHSLVDGARMESVPLNSSPAVGTDDEDTPLFDAATISSVNAARRFAESEPPRRVMRAEDFRREQKLANSRPPPQDDSSEEENEYEDEDEEERHQAQRELRRRQEAQLAASREVMRRTVGNDSARPASQAGTIPSSGFPAHMSLHDDWDENADMPLGILKAHGFPSQGRPPTQPANYTPSYTGIAERPASAGALGNGQARSSVPVFARNLPLDPFRVEIPTDRQSFHLGGGNPLPGPRSSTGPPSAYGGSTNMSYMDVIQAEERAKAIRRGSPGHKHFGYGDTLHQQMPRTQTMSSMMQPPWGSQQQQFQQQQFQPQQFQPQQPFPMMPQMPMGGQPGGGAEFQMAFMMAQQMLMQQQQQAALVGQMGQMNLGGQPQPANPYAFQTNGFLAPNRAQNPNQLRPQSVASNVSAARPYGPNRTTSTPNPQPRAPQTGNVSLDSGFTSPFLGFSSQNGGGYAPSIAPSERSNIGLASRYRPVVASPPPDATSIGSSLTAQATAGAPGAAGAVNRAPSPLAGGEAEDAAWKSLGERRKKWGKKGKKGEGLGELWAGEREA</sequence>
<feature type="region of interest" description="Disordered" evidence="1">
    <location>
        <begin position="888"/>
        <end position="962"/>
    </location>
</feature>
<evidence type="ECO:0000313" key="3">
    <source>
        <dbReference type="Proteomes" id="UP000504636"/>
    </source>
</evidence>
<reference evidence="2 4" key="1">
    <citation type="journal article" date="2020" name="Stud. Mycol.">
        <title>101 Dothideomycetes genomes: a test case for predicting lifestyles and emergence of pathogens.</title>
        <authorList>
            <person name="Haridas S."/>
            <person name="Albert R."/>
            <person name="Binder M."/>
            <person name="Bloem J."/>
            <person name="Labutti K."/>
            <person name="Salamov A."/>
            <person name="Andreopoulos B."/>
            <person name="Baker S."/>
            <person name="Barry K."/>
            <person name="Bills G."/>
            <person name="Bluhm B."/>
            <person name="Cannon C."/>
            <person name="Castanera R."/>
            <person name="Culley D."/>
            <person name="Daum C."/>
            <person name="Ezra D."/>
            <person name="Gonzalez J."/>
            <person name="Henrissat B."/>
            <person name="Kuo A."/>
            <person name="Liang C."/>
            <person name="Lipzen A."/>
            <person name="Lutzoni F."/>
            <person name="Magnuson J."/>
            <person name="Mondo S."/>
            <person name="Nolan M."/>
            <person name="Ohm R."/>
            <person name="Pangilinan J."/>
            <person name="Park H.-J."/>
            <person name="Ramirez L."/>
            <person name="Alfaro M."/>
            <person name="Sun H."/>
            <person name="Tritt A."/>
            <person name="Yoshinaga Y."/>
            <person name="Zwiers L.-H."/>
            <person name="Turgeon B."/>
            <person name="Goodwin S."/>
            <person name="Spatafora J."/>
            <person name="Crous P."/>
            <person name="Grigoriev I."/>
        </authorList>
    </citation>
    <scope>NUCLEOTIDE SEQUENCE</scope>
    <source>
        <strain evidence="2 4">CBS 304.34</strain>
    </source>
</reference>
<feature type="compositionally biased region" description="Low complexity" evidence="1">
    <location>
        <begin position="902"/>
        <end position="914"/>
    </location>
</feature>
<feature type="compositionally biased region" description="Low complexity" evidence="1">
    <location>
        <begin position="382"/>
        <end position="397"/>
    </location>
</feature>
<dbReference type="EMBL" id="MU003700">
    <property type="protein sequence ID" value="KAF2810240.1"/>
    <property type="molecule type" value="Genomic_DNA"/>
</dbReference>
<dbReference type="GeneID" id="54468927"/>
<feature type="compositionally biased region" description="Basic and acidic residues" evidence="1">
    <location>
        <begin position="451"/>
        <end position="472"/>
    </location>
</feature>
<accession>A0A6A6YN76</accession>
<keyword evidence="3" id="KW-1185">Reference proteome</keyword>
<feature type="compositionally biased region" description="Low complexity" evidence="1">
    <location>
        <begin position="191"/>
        <end position="205"/>
    </location>
</feature>
<dbReference type="AlphaFoldDB" id="A0A6A6YN76"/>
<feature type="compositionally biased region" description="Low complexity" evidence="1">
    <location>
        <begin position="296"/>
        <end position="306"/>
    </location>
</feature>
<feature type="region of interest" description="Disordered" evidence="1">
    <location>
        <begin position="629"/>
        <end position="650"/>
    </location>
</feature>
<feature type="compositionally biased region" description="Polar residues" evidence="1">
    <location>
        <begin position="129"/>
        <end position="149"/>
    </location>
</feature>
<dbReference type="PANTHER" id="PTHR42068:SF1">
    <property type="entry name" value="YALI0B18964P"/>
    <property type="match status" value="1"/>
</dbReference>
<dbReference type="RefSeq" id="XP_033577204.1">
    <property type="nucleotide sequence ID" value="XM_033728034.1"/>
</dbReference>